<reference evidence="3" key="2">
    <citation type="journal article" date="2020" name="Antonie Van Leeuwenhoek">
        <title>Labilibaculum antarcticum sp. nov., a novel facultative anaerobic, psychrotorelant bacterium isolated from marine sediment of Antarctica.</title>
        <authorList>
            <person name="Watanabe M."/>
            <person name="Kojima H."/>
            <person name="Fukui M."/>
        </authorList>
    </citation>
    <scope>NUCLEOTIDE SEQUENCE [LARGE SCALE GENOMIC DNA]</scope>
    <source>
        <strain evidence="3">SPP2</strain>
    </source>
</reference>
<organism evidence="2 3">
    <name type="scientific">Labilibaculum antarcticum</name>
    <dbReference type="NCBI Taxonomy" id="1717717"/>
    <lineage>
        <taxon>Bacteria</taxon>
        <taxon>Pseudomonadati</taxon>
        <taxon>Bacteroidota</taxon>
        <taxon>Bacteroidia</taxon>
        <taxon>Marinilabiliales</taxon>
        <taxon>Marinifilaceae</taxon>
        <taxon>Labilibaculum</taxon>
    </lineage>
</organism>
<feature type="chain" id="PRO_5012372418" description="ATP-binding protein" evidence="1">
    <location>
        <begin position="20"/>
        <end position="289"/>
    </location>
</feature>
<dbReference type="Gene3D" id="2.120.10.30">
    <property type="entry name" value="TolB, C-terminal domain"/>
    <property type="match status" value="1"/>
</dbReference>
<dbReference type="RefSeq" id="WP_096428485.1">
    <property type="nucleotide sequence ID" value="NZ_AP018042.1"/>
</dbReference>
<gene>
    <name evidence="2" type="ORF">ALGA_1201</name>
</gene>
<sequence length="289" mass="32140">MTKIIRFIAIILICISSFASFGQQTDVPAYLCTKLEFVWESEKSLEIPESVFYDADNACIYVSNIKGTPSNQDANGYISKLNLKGEITSHKWVTGLDAPKGMAKYGNFLFVSDINDLVVVDIAKGEIVKKYPAPTAIFLNDVTINPKTGTVYVSDNMTGSIHRLKNGNFSVWLKDDQLDHVNGLTFKDDFLYAGVLNKILKIETDTKLINTLVNNTKSIDGLLSIGDNSWITSDWVGNIQMIDHGEIKLLLSSAEQQINAADLGFIPEQKIILVPTFHNNRVIAYQLKL</sequence>
<evidence type="ECO:0000313" key="2">
    <source>
        <dbReference type="EMBL" id="BAX79587.1"/>
    </source>
</evidence>
<keyword evidence="3" id="KW-1185">Reference proteome</keyword>
<protein>
    <recommendedName>
        <fullName evidence="4">ATP-binding protein</fullName>
    </recommendedName>
</protein>
<dbReference type="AlphaFoldDB" id="A0A1Y1CGT9"/>
<evidence type="ECO:0000256" key="1">
    <source>
        <dbReference type="SAM" id="SignalP"/>
    </source>
</evidence>
<dbReference type="EMBL" id="AP018042">
    <property type="protein sequence ID" value="BAX79587.1"/>
    <property type="molecule type" value="Genomic_DNA"/>
</dbReference>
<dbReference type="SUPFAM" id="SSF63825">
    <property type="entry name" value="YWTD domain"/>
    <property type="match status" value="1"/>
</dbReference>
<name>A0A1Y1CGT9_9BACT</name>
<reference evidence="2 3" key="1">
    <citation type="journal article" date="2018" name="Mar. Genomics">
        <title>Complete genome sequence of Marinifilaceae bacterium strain SPP2, isolated from the Antarctic marine sediment.</title>
        <authorList>
            <person name="Watanabe M."/>
            <person name="Kojima H."/>
            <person name="Fukui M."/>
        </authorList>
    </citation>
    <scope>NUCLEOTIDE SEQUENCE [LARGE SCALE GENOMIC DNA]</scope>
    <source>
        <strain evidence="2 3">SPP2</strain>
    </source>
</reference>
<evidence type="ECO:0000313" key="3">
    <source>
        <dbReference type="Proteomes" id="UP000218267"/>
    </source>
</evidence>
<accession>A0A1Y1CGT9</accession>
<keyword evidence="1" id="KW-0732">Signal</keyword>
<feature type="signal peptide" evidence="1">
    <location>
        <begin position="1"/>
        <end position="19"/>
    </location>
</feature>
<dbReference type="KEGG" id="mbas:ALGA_1201"/>
<dbReference type="InterPro" id="IPR011042">
    <property type="entry name" value="6-blade_b-propeller_TolB-like"/>
</dbReference>
<dbReference type="OrthoDB" id="7675395at2"/>
<proteinExistence type="predicted"/>
<dbReference type="Proteomes" id="UP000218267">
    <property type="component" value="Chromosome"/>
</dbReference>
<evidence type="ECO:0008006" key="4">
    <source>
        <dbReference type="Google" id="ProtNLM"/>
    </source>
</evidence>